<accession>A0A1J5SHG3</accession>
<dbReference type="GO" id="GO:0006508">
    <property type="term" value="P:proteolysis"/>
    <property type="evidence" value="ECO:0007669"/>
    <property type="project" value="UniProtKB-KW"/>
</dbReference>
<evidence type="ECO:0000256" key="1">
    <source>
        <dbReference type="ARBA" id="ARBA00007074"/>
    </source>
</evidence>
<name>A0A1J5SHG3_9ZZZZ</name>
<feature type="domain" description="NlpC/P60" evidence="6">
    <location>
        <begin position="74"/>
        <end position="198"/>
    </location>
</feature>
<dbReference type="AlphaFoldDB" id="A0A1J5SHG3"/>
<evidence type="ECO:0000259" key="6">
    <source>
        <dbReference type="PROSITE" id="PS51935"/>
    </source>
</evidence>
<evidence type="ECO:0000313" key="7">
    <source>
        <dbReference type="EMBL" id="OIQ99581.1"/>
    </source>
</evidence>
<evidence type="ECO:0000256" key="4">
    <source>
        <dbReference type="ARBA" id="ARBA00022807"/>
    </source>
</evidence>
<keyword evidence="3 7" id="KW-0378">Hydrolase</keyword>
<reference evidence="7" key="1">
    <citation type="submission" date="2016-10" db="EMBL/GenBank/DDBJ databases">
        <title>Sequence of Gallionella enrichment culture.</title>
        <authorList>
            <person name="Poehlein A."/>
            <person name="Muehling M."/>
            <person name="Daniel R."/>
        </authorList>
    </citation>
    <scope>NUCLEOTIDE SEQUENCE</scope>
</reference>
<dbReference type="GO" id="GO:0008234">
    <property type="term" value="F:cysteine-type peptidase activity"/>
    <property type="evidence" value="ECO:0007669"/>
    <property type="project" value="UniProtKB-KW"/>
</dbReference>
<gene>
    <name evidence="7" type="primary">mepH_4</name>
    <name evidence="7" type="ORF">GALL_183300</name>
</gene>
<comment type="caution">
    <text evidence="7">The sequence shown here is derived from an EMBL/GenBank/DDBJ whole genome shotgun (WGS) entry which is preliminary data.</text>
</comment>
<dbReference type="Pfam" id="PF00877">
    <property type="entry name" value="NLPC_P60"/>
    <property type="match status" value="1"/>
</dbReference>
<dbReference type="Gene3D" id="3.90.1720.10">
    <property type="entry name" value="endopeptidase domain like (from Nostoc punctiforme)"/>
    <property type="match status" value="1"/>
</dbReference>
<dbReference type="EMBL" id="MLJW01000104">
    <property type="protein sequence ID" value="OIQ99581.1"/>
    <property type="molecule type" value="Genomic_DNA"/>
</dbReference>
<keyword evidence="2" id="KW-0645">Protease</keyword>
<evidence type="ECO:0000256" key="5">
    <source>
        <dbReference type="SAM" id="MobiDB-lite"/>
    </source>
</evidence>
<dbReference type="InterPro" id="IPR000064">
    <property type="entry name" value="NLP_P60_dom"/>
</dbReference>
<dbReference type="InterPro" id="IPR038765">
    <property type="entry name" value="Papain-like_cys_pep_sf"/>
</dbReference>
<keyword evidence="4" id="KW-0788">Thiol protease</keyword>
<feature type="region of interest" description="Disordered" evidence="5">
    <location>
        <begin position="200"/>
        <end position="238"/>
    </location>
</feature>
<comment type="similarity">
    <text evidence="1">Belongs to the peptidase C40 family.</text>
</comment>
<dbReference type="SUPFAM" id="SSF54001">
    <property type="entry name" value="Cysteine proteinases"/>
    <property type="match status" value="1"/>
</dbReference>
<feature type="compositionally biased region" description="Low complexity" evidence="5">
    <location>
        <begin position="208"/>
        <end position="224"/>
    </location>
</feature>
<sequence length="238" mass="25007">MQDFHAHSLKLILSLAVLVASAAACAQNKPVGEDASNAMQAGSPVASTVSGASSGKSDALQQWLAQNGLVQQVSTRASDLVVNALGFLGVRYKYGGDHASTGFDCSGFVRHVYQQTLGLVLPHSAAQQSREGEKIAESQLRPGDLVFFNTLRRAFSHVGIYIGNGEFVHSPRPGQSVQISKLDDPYWARHFDGARRLITHAADPLPPAQAAAPGPDPSSGGAADKAAEQVQAQDSASH</sequence>
<evidence type="ECO:0000256" key="3">
    <source>
        <dbReference type="ARBA" id="ARBA00022801"/>
    </source>
</evidence>
<dbReference type="PANTHER" id="PTHR47053:SF1">
    <property type="entry name" value="MUREIN DD-ENDOPEPTIDASE MEPH-RELATED"/>
    <property type="match status" value="1"/>
</dbReference>
<dbReference type="PANTHER" id="PTHR47053">
    <property type="entry name" value="MUREIN DD-ENDOPEPTIDASE MEPH-RELATED"/>
    <property type="match status" value="1"/>
</dbReference>
<dbReference type="InterPro" id="IPR051202">
    <property type="entry name" value="Peptidase_C40"/>
</dbReference>
<protein>
    <submittedName>
        <fullName evidence="7">Murein DD-endopeptidase MepH</fullName>
        <ecNumber evidence="7">3.4.-.-</ecNumber>
    </submittedName>
</protein>
<dbReference type="EC" id="3.4.-.-" evidence="7"/>
<proteinExistence type="inferred from homology"/>
<dbReference type="PROSITE" id="PS51935">
    <property type="entry name" value="NLPC_P60"/>
    <property type="match status" value="1"/>
</dbReference>
<organism evidence="7">
    <name type="scientific">mine drainage metagenome</name>
    <dbReference type="NCBI Taxonomy" id="410659"/>
    <lineage>
        <taxon>unclassified sequences</taxon>
        <taxon>metagenomes</taxon>
        <taxon>ecological metagenomes</taxon>
    </lineage>
</organism>
<evidence type="ECO:0000256" key="2">
    <source>
        <dbReference type="ARBA" id="ARBA00022670"/>
    </source>
</evidence>